<gene>
    <name evidence="2" type="ORF">GW587_27650</name>
</gene>
<name>A0ABX0FUF9_9BURK</name>
<dbReference type="InterPro" id="IPR028098">
    <property type="entry name" value="Glyco_trans_4-like_N"/>
</dbReference>
<dbReference type="RefSeq" id="WP_166108139.1">
    <property type="nucleotide sequence ID" value="NZ_JAADJT010000016.1"/>
</dbReference>
<keyword evidence="3" id="KW-1185">Reference proteome</keyword>
<dbReference type="SUPFAM" id="SSF53756">
    <property type="entry name" value="UDP-Glycosyltransferase/glycogen phosphorylase"/>
    <property type="match status" value="1"/>
</dbReference>
<dbReference type="EMBL" id="JAADJT010000016">
    <property type="protein sequence ID" value="NGZ88022.1"/>
    <property type="molecule type" value="Genomic_DNA"/>
</dbReference>
<reference evidence="3" key="2">
    <citation type="submission" date="2023-07" db="EMBL/GenBank/DDBJ databases">
        <title>Duganella aceri sp. nov., isolated from tree sap.</title>
        <authorList>
            <person name="Kim I.S."/>
        </authorList>
    </citation>
    <scope>NUCLEOTIDE SEQUENCE [LARGE SCALE GENOMIC DNA]</scope>
    <source>
        <strain evidence="3">SAP-35</strain>
    </source>
</reference>
<organism evidence="2 3">
    <name type="scientific">Duganella aceris</name>
    <dbReference type="NCBI Taxonomy" id="2703883"/>
    <lineage>
        <taxon>Bacteria</taxon>
        <taxon>Pseudomonadati</taxon>
        <taxon>Pseudomonadota</taxon>
        <taxon>Betaproteobacteria</taxon>
        <taxon>Burkholderiales</taxon>
        <taxon>Oxalobacteraceae</taxon>
        <taxon>Telluria group</taxon>
        <taxon>Duganella</taxon>
    </lineage>
</organism>
<sequence>MTTVLHVAEVLKGGTASYIDELLSDQVRRYGADKLCLLVPASQVGSLTQAAGVEIVAFPDGGRLANLRALQRFLKQLLSRRSFDLVHVHGTFAGVALRTMAWPGGRPPLIYCAHGWSFDRQAAGWKCALMAAAERLLAWRCERIICISEHDHASAVARGLPRDKLVTVRNGIRDQPATPGPAVSWPASKLRILFAGRFDYQKGIDLLYGAMSELGPEYAAIAIGDASAGDFELTADLPSVVQTGWLARDQVQAYLHSCDVFVMPSRWEGFGLSALEAMRAGRAVVATGVGGLPELVRDGVNGYLVEANSVPALVEALAKLTPERIAAMGQAGRARFETFFDAARMNREIAALYDTVLAPAVSVHTERV</sequence>
<dbReference type="InterPro" id="IPR050194">
    <property type="entry name" value="Glycosyltransferase_grp1"/>
</dbReference>
<dbReference type="Pfam" id="PF13692">
    <property type="entry name" value="Glyco_trans_1_4"/>
    <property type="match status" value="1"/>
</dbReference>
<accession>A0ABX0FUF9</accession>
<dbReference type="Gene3D" id="3.40.50.2000">
    <property type="entry name" value="Glycogen Phosphorylase B"/>
    <property type="match status" value="2"/>
</dbReference>
<evidence type="ECO:0000313" key="2">
    <source>
        <dbReference type="EMBL" id="NGZ88022.1"/>
    </source>
</evidence>
<comment type="caution">
    <text evidence="2">The sequence shown here is derived from an EMBL/GenBank/DDBJ whole genome shotgun (WGS) entry which is preliminary data.</text>
</comment>
<dbReference type="PANTHER" id="PTHR45947">
    <property type="entry name" value="SULFOQUINOVOSYL TRANSFERASE SQD2"/>
    <property type="match status" value="1"/>
</dbReference>
<feature type="domain" description="Glycosyltransferase subfamily 4-like N-terminal" evidence="1">
    <location>
        <begin position="13"/>
        <end position="171"/>
    </location>
</feature>
<proteinExistence type="predicted"/>
<dbReference type="PANTHER" id="PTHR45947:SF3">
    <property type="entry name" value="SULFOQUINOVOSYL TRANSFERASE SQD2"/>
    <property type="match status" value="1"/>
</dbReference>
<dbReference type="Pfam" id="PF13579">
    <property type="entry name" value="Glyco_trans_4_4"/>
    <property type="match status" value="1"/>
</dbReference>
<reference evidence="2 3" key="1">
    <citation type="submission" date="2020-01" db="EMBL/GenBank/DDBJ databases">
        <authorList>
            <person name="Lee S.D."/>
        </authorList>
    </citation>
    <scope>NUCLEOTIDE SEQUENCE [LARGE SCALE GENOMIC DNA]</scope>
    <source>
        <strain evidence="2 3">SAP-35</strain>
    </source>
</reference>
<evidence type="ECO:0000259" key="1">
    <source>
        <dbReference type="Pfam" id="PF13579"/>
    </source>
</evidence>
<evidence type="ECO:0000313" key="3">
    <source>
        <dbReference type="Proteomes" id="UP000666369"/>
    </source>
</evidence>
<dbReference type="Proteomes" id="UP000666369">
    <property type="component" value="Unassembled WGS sequence"/>
</dbReference>
<protein>
    <submittedName>
        <fullName evidence="2">Glycosyltransferase family 4 protein</fullName>
    </submittedName>
</protein>